<dbReference type="SUPFAM" id="SSF51197">
    <property type="entry name" value="Clavaminate synthase-like"/>
    <property type="match status" value="1"/>
</dbReference>
<dbReference type="Proteomes" id="UP001515480">
    <property type="component" value="Unassembled WGS sequence"/>
</dbReference>
<protein>
    <recommendedName>
        <fullName evidence="6">Fe2OG dioxygenase domain-containing protein</fullName>
    </recommendedName>
</protein>
<dbReference type="PANTHER" id="PTHR16557">
    <property type="entry name" value="ALKYLATED DNA REPAIR PROTEIN ALKB-RELATED"/>
    <property type="match status" value="1"/>
</dbReference>
<keyword evidence="8" id="KW-1185">Reference proteome</keyword>
<dbReference type="GO" id="GO:0035516">
    <property type="term" value="F:broad specificity oxidative DNA demethylase activity"/>
    <property type="evidence" value="ECO:0007669"/>
    <property type="project" value="TreeGrafter"/>
</dbReference>
<dbReference type="EMBL" id="JBGBPQ010000022">
    <property type="protein sequence ID" value="KAL1503070.1"/>
    <property type="molecule type" value="Genomic_DNA"/>
</dbReference>
<dbReference type="InterPro" id="IPR005123">
    <property type="entry name" value="Oxoglu/Fe-dep_dioxygenase_dom"/>
</dbReference>
<dbReference type="Pfam" id="PF13532">
    <property type="entry name" value="2OG-FeII_Oxy_2"/>
    <property type="match status" value="1"/>
</dbReference>
<name>A0AB34ILR8_PRYPA</name>
<dbReference type="GO" id="GO:0008198">
    <property type="term" value="F:ferrous iron binding"/>
    <property type="evidence" value="ECO:0007669"/>
    <property type="project" value="TreeGrafter"/>
</dbReference>
<evidence type="ECO:0000256" key="1">
    <source>
        <dbReference type="ARBA" id="ARBA00022723"/>
    </source>
</evidence>
<evidence type="ECO:0000313" key="7">
    <source>
        <dbReference type="EMBL" id="KAL1503070.1"/>
    </source>
</evidence>
<dbReference type="InterPro" id="IPR037151">
    <property type="entry name" value="AlkB-like_sf"/>
</dbReference>
<organism evidence="7 8">
    <name type="scientific">Prymnesium parvum</name>
    <name type="common">Toxic golden alga</name>
    <dbReference type="NCBI Taxonomy" id="97485"/>
    <lineage>
        <taxon>Eukaryota</taxon>
        <taxon>Haptista</taxon>
        <taxon>Haptophyta</taxon>
        <taxon>Prymnesiophyceae</taxon>
        <taxon>Prymnesiales</taxon>
        <taxon>Prymnesiaceae</taxon>
        <taxon>Prymnesium</taxon>
    </lineage>
</organism>
<keyword evidence="3" id="KW-0560">Oxidoreductase</keyword>
<keyword evidence="1 5" id="KW-0479">Metal-binding</keyword>
<dbReference type="AlphaFoldDB" id="A0AB34ILR8"/>
<dbReference type="PROSITE" id="PS51471">
    <property type="entry name" value="FE2OG_OXY"/>
    <property type="match status" value="1"/>
</dbReference>
<keyword evidence="4 5" id="KW-0408">Iron</keyword>
<dbReference type="GO" id="GO:0035515">
    <property type="term" value="F:oxidative RNA demethylase activity"/>
    <property type="evidence" value="ECO:0007669"/>
    <property type="project" value="TreeGrafter"/>
</dbReference>
<evidence type="ECO:0000259" key="6">
    <source>
        <dbReference type="PROSITE" id="PS51471"/>
    </source>
</evidence>
<comment type="cofactor">
    <cofactor evidence="5">
        <name>Fe(2+)</name>
        <dbReference type="ChEBI" id="CHEBI:29033"/>
    </cofactor>
    <text evidence="5">Binds 1 Fe(2+) ion per subunit.</text>
</comment>
<dbReference type="InterPro" id="IPR027450">
    <property type="entry name" value="AlkB-like"/>
</dbReference>
<evidence type="ECO:0000256" key="2">
    <source>
        <dbReference type="ARBA" id="ARBA00022964"/>
    </source>
</evidence>
<evidence type="ECO:0000313" key="8">
    <source>
        <dbReference type="Proteomes" id="UP001515480"/>
    </source>
</evidence>
<feature type="binding site" evidence="5">
    <location>
        <position position="262"/>
    </location>
    <ligand>
        <name>Fe cation</name>
        <dbReference type="ChEBI" id="CHEBI:24875"/>
        <note>catalytic</note>
    </ligand>
</feature>
<proteinExistence type="predicted"/>
<feature type="binding site" evidence="5">
    <location>
        <position position="208"/>
    </location>
    <ligand>
        <name>Fe cation</name>
        <dbReference type="ChEBI" id="CHEBI:24875"/>
        <note>catalytic</note>
    </ligand>
</feature>
<comment type="caution">
    <text evidence="7">The sequence shown here is derived from an EMBL/GenBank/DDBJ whole genome shotgun (WGS) entry which is preliminary data.</text>
</comment>
<dbReference type="GO" id="GO:0035513">
    <property type="term" value="P:oxidative RNA demethylation"/>
    <property type="evidence" value="ECO:0007669"/>
    <property type="project" value="TreeGrafter"/>
</dbReference>
<reference evidence="7 8" key="1">
    <citation type="journal article" date="2024" name="Science">
        <title>Giant polyketide synthase enzymes in the biosynthesis of giant marine polyether toxins.</title>
        <authorList>
            <person name="Fallon T.R."/>
            <person name="Shende V.V."/>
            <person name="Wierzbicki I.H."/>
            <person name="Pendleton A.L."/>
            <person name="Watervoot N.F."/>
            <person name="Auber R.P."/>
            <person name="Gonzalez D.J."/>
            <person name="Wisecaver J.H."/>
            <person name="Moore B.S."/>
        </authorList>
    </citation>
    <scope>NUCLEOTIDE SEQUENCE [LARGE SCALE GENOMIC DNA]</scope>
    <source>
        <strain evidence="7 8">12B1</strain>
    </source>
</reference>
<gene>
    <name evidence="7" type="ORF">AB1Y20_011135</name>
</gene>
<evidence type="ECO:0000256" key="5">
    <source>
        <dbReference type="PIRSR" id="PIRSR604574-2"/>
    </source>
</evidence>
<feature type="domain" description="Fe2OG dioxygenase" evidence="6">
    <location>
        <begin position="188"/>
        <end position="305"/>
    </location>
</feature>
<dbReference type="PANTHER" id="PTHR16557:SF11">
    <property type="entry name" value="ALPHA-KETOGLUTARATE-DEPENDENT DIOXYGENASE ALKB"/>
    <property type="match status" value="1"/>
</dbReference>
<accession>A0AB34ILR8</accession>
<evidence type="ECO:0000256" key="4">
    <source>
        <dbReference type="ARBA" id="ARBA00023004"/>
    </source>
</evidence>
<dbReference type="InterPro" id="IPR004574">
    <property type="entry name" value="Alkb"/>
</dbReference>
<sequence>MTLHETAMSAPTAFRVSEKRFRRGGEADATPGSAIDFSHVEASSPQYKELVEPVVLESEPPTWLRHARVYSIRGVHGFRFICHALSSTEQLHWARAALQTWPESPGVTNLSPNGNLQSAADTAVSVWEEHKRGSGAQKTRLSKLAWATLGYHYQWSERRYDHSKRSEFPSDLAQLASDLATVAGYSLQAEAAIVNYYHPGSTMGGHRDDAEPFQKAPIVSVSLGLSAIFLLGGTTRDETPIALMLRSGDVIVQGGESRGYYHGVPRIFADSLPAELQAAAKSEEDREIIEWLYTHRINVNVRQVNELTDRCLPASVERRCIGQEEPCHTSNVLRGSTAPTSVLKRYREVATDGTGSTCDD</sequence>
<evidence type="ECO:0000256" key="3">
    <source>
        <dbReference type="ARBA" id="ARBA00023002"/>
    </source>
</evidence>
<feature type="binding site" evidence="5">
    <location>
        <position position="206"/>
    </location>
    <ligand>
        <name>Fe cation</name>
        <dbReference type="ChEBI" id="CHEBI:24875"/>
        <note>catalytic</note>
    </ligand>
</feature>
<keyword evidence="2" id="KW-0223">Dioxygenase</keyword>
<dbReference type="Gene3D" id="2.60.120.590">
    <property type="entry name" value="Alpha-ketoglutarate-dependent dioxygenase AlkB-like"/>
    <property type="match status" value="1"/>
</dbReference>
<dbReference type="GO" id="GO:0005737">
    <property type="term" value="C:cytoplasm"/>
    <property type="evidence" value="ECO:0007669"/>
    <property type="project" value="TreeGrafter"/>
</dbReference>